<proteinExistence type="predicted"/>
<gene>
    <name evidence="3" type="ORF">MSPICULIGERA_LOCUS21450</name>
</gene>
<dbReference type="Proteomes" id="UP001177023">
    <property type="component" value="Unassembled WGS sequence"/>
</dbReference>
<comment type="caution">
    <text evidence="3">The sequence shown here is derived from an EMBL/GenBank/DDBJ whole genome shotgun (WGS) entry which is preliminary data.</text>
</comment>
<feature type="transmembrane region" description="Helical" evidence="2">
    <location>
        <begin position="70"/>
        <end position="89"/>
    </location>
</feature>
<protein>
    <submittedName>
        <fullName evidence="3">Uncharacterized protein</fullName>
    </submittedName>
</protein>
<sequence>MAHDLRGFEFKNLTRKQCPLTYDDPYTWSLNLFEGLLAITGLTLNCPLIILTHTISTIPLGQKRLLASQVINFVLLCAFQLARNVYLLIAVYNPCLNIMNTISCKLQEFPLLFCYIHGAILSMLIALQTIPEYVYKSKKHGFRSTTCSVWQACIAVLAASIALFFTAFDADVNPREMNRCFLLLAVRQTEFAFILITGLIFIYTATRQLFLLNSLKNILVPEGVGWHLCFLISGVVILYRYLALEPCLPCIDRILEVSFVALPLALAAIHPILLVCNLPSFREAINEAFPVVGNMLPEYMPVPELPRSQSHLPCDPKGLIKKSALRRSATNNNNPTDNNNDPSAITVDNLEEF</sequence>
<feature type="transmembrane region" description="Helical" evidence="2">
    <location>
        <begin position="254"/>
        <end position="276"/>
    </location>
</feature>
<feature type="compositionally biased region" description="Low complexity" evidence="1">
    <location>
        <begin position="330"/>
        <end position="342"/>
    </location>
</feature>
<feature type="region of interest" description="Disordered" evidence="1">
    <location>
        <begin position="328"/>
        <end position="353"/>
    </location>
</feature>
<feature type="transmembrane region" description="Helical" evidence="2">
    <location>
        <begin position="36"/>
        <end position="58"/>
    </location>
</feature>
<accession>A0AA36GCC5</accession>
<keyword evidence="2" id="KW-0812">Transmembrane</keyword>
<keyword evidence="4" id="KW-1185">Reference proteome</keyword>
<name>A0AA36GCC5_9BILA</name>
<feature type="transmembrane region" description="Helical" evidence="2">
    <location>
        <begin position="191"/>
        <end position="212"/>
    </location>
</feature>
<evidence type="ECO:0000313" key="3">
    <source>
        <dbReference type="EMBL" id="CAJ0583367.1"/>
    </source>
</evidence>
<evidence type="ECO:0000256" key="1">
    <source>
        <dbReference type="SAM" id="MobiDB-lite"/>
    </source>
</evidence>
<dbReference type="EMBL" id="CATQJA010002665">
    <property type="protein sequence ID" value="CAJ0583367.1"/>
    <property type="molecule type" value="Genomic_DNA"/>
</dbReference>
<feature type="transmembrane region" description="Helical" evidence="2">
    <location>
        <begin position="148"/>
        <end position="168"/>
    </location>
</feature>
<evidence type="ECO:0000313" key="4">
    <source>
        <dbReference type="Proteomes" id="UP001177023"/>
    </source>
</evidence>
<feature type="transmembrane region" description="Helical" evidence="2">
    <location>
        <begin position="224"/>
        <end position="242"/>
    </location>
</feature>
<evidence type="ECO:0000256" key="2">
    <source>
        <dbReference type="SAM" id="Phobius"/>
    </source>
</evidence>
<organism evidence="3 4">
    <name type="scientific">Mesorhabditis spiculigera</name>
    <dbReference type="NCBI Taxonomy" id="96644"/>
    <lineage>
        <taxon>Eukaryota</taxon>
        <taxon>Metazoa</taxon>
        <taxon>Ecdysozoa</taxon>
        <taxon>Nematoda</taxon>
        <taxon>Chromadorea</taxon>
        <taxon>Rhabditida</taxon>
        <taxon>Rhabditina</taxon>
        <taxon>Rhabditomorpha</taxon>
        <taxon>Rhabditoidea</taxon>
        <taxon>Rhabditidae</taxon>
        <taxon>Mesorhabditinae</taxon>
        <taxon>Mesorhabditis</taxon>
    </lineage>
</organism>
<keyword evidence="2" id="KW-0472">Membrane</keyword>
<dbReference type="AlphaFoldDB" id="A0AA36GCC5"/>
<feature type="non-terminal residue" evidence="3">
    <location>
        <position position="353"/>
    </location>
</feature>
<feature type="transmembrane region" description="Helical" evidence="2">
    <location>
        <begin position="109"/>
        <end position="127"/>
    </location>
</feature>
<reference evidence="3" key="1">
    <citation type="submission" date="2023-06" db="EMBL/GenBank/DDBJ databases">
        <authorList>
            <person name="Delattre M."/>
        </authorList>
    </citation>
    <scope>NUCLEOTIDE SEQUENCE</scope>
    <source>
        <strain evidence="3">AF72</strain>
    </source>
</reference>
<keyword evidence="2" id="KW-1133">Transmembrane helix</keyword>